<name>A0A484L2C1_9ASTE</name>
<reference evidence="1 2" key="1">
    <citation type="submission" date="2018-04" db="EMBL/GenBank/DDBJ databases">
        <authorList>
            <person name="Vogel A."/>
        </authorList>
    </citation>
    <scope>NUCLEOTIDE SEQUENCE [LARGE SCALE GENOMIC DNA]</scope>
</reference>
<dbReference type="EMBL" id="OOIL02000890">
    <property type="protein sequence ID" value="VFQ70448.1"/>
    <property type="molecule type" value="Genomic_DNA"/>
</dbReference>
<gene>
    <name evidence="1" type="ORF">CCAM_LOCUS12224</name>
</gene>
<evidence type="ECO:0000313" key="1">
    <source>
        <dbReference type="EMBL" id="VFQ70448.1"/>
    </source>
</evidence>
<dbReference type="AlphaFoldDB" id="A0A484L2C1"/>
<evidence type="ECO:0000313" key="2">
    <source>
        <dbReference type="Proteomes" id="UP000595140"/>
    </source>
</evidence>
<organism evidence="1 2">
    <name type="scientific">Cuscuta campestris</name>
    <dbReference type="NCBI Taxonomy" id="132261"/>
    <lineage>
        <taxon>Eukaryota</taxon>
        <taxon>Viridiplantae</taxon>
        <taxon>Streptophyta</taxon>
        <taxon>Embryophyta</taxon>
        <taxon>Tracheophyta</taxon>
        <taxon>Spermatophyta</taxon>
        <taxon>Magnoliopsida</taxon>
        <taxon>eudicotyledons</taxon>
        <taxon>Gunneridae</taxon>
        <taxon>Pentapetalae</taxon>
        <taxon>asterids</taxon>
        <taxon>lamiids</taxon>
        <taxon>Solanales</taxon>
        <taxon>Convolvulaceae</taxon>
        <taxon>Cuscuteae</taxon>
        <taxon>Cuscuta</taxon>
        <taxon>Cuscuta subgen. Grammica</taxon>
        <taxon>Cuscuta sect. Cleistogrammica</taxon>
    </lineage>
</organism>
<dbReference type="Proteomes" id="UP000595140">
    <property type="component" value="Unassembled WGS sequence"/>
</dbReference>
<keyword evidence="2" id="KW-1185">Reference proteome</keyword>
<protein>
    <submittedName>
        <fullName evidence="1">Uncharacterized protein</fullName>
    </submittedName>
</protein>
<accession>A0A484L2C1</accession>
<proteinExistence type="predicted"/>
<sequence length="79" mass="8642">MIEQPLESSAFPTPACACAVADLLLLQPLLRAARSSGCLLESSIVDSLHSHEANWCNLVFMIVDSFSGFFSRRRTRLSG</sequence>